<evidence type="ECO:0000256" key="6">
    <source>
        <dbReference type="ARBA" id="ARBA00023004"/>
    </source>
</evidence>
<evidence type="ECO:0000256" key="11">
    <source>
        <dbReference type="PROSITE-ProRule" id="PRU01360"/>
    </source>
</evidence>
<evidence type="ECO:0000256" key="13">
    <source>
        <dbReference type="SAM" id="SignalP"/>
    </source>
</evidence>
<keyword evidence="3 11" id="KW-1134">Transmembrane beta strand</keyword>
<reference evidence="16 17" key="1">
    <citation type="submission" date="2022-09" db="EMBL/GenBank/DDBJ databases">
        <title>New species of Phenylobacterium.</title>
        <authorList>
            <person name="Mieszkin S."/>
        </authorList>
    </citation>
    <scope>NUCLEOTIDE SEQUENCE [LARGE SCALE GENOMIC DNA]</scope>
    <source>
        <strain evidence="16 17">HK31-G</strain>
    </source>
</reference>
<keyword evidence="6" id="KW-0408">Iron</keyword>
<keyword evidence="10 11" id="KW-0998">Cell outer membrane</keyword>
<sequence length="785" mass="84939">MFRSVLMTTTAVSLSLVASQALAQAAAKPGADTTVTEVVVTATRREAFVLDVPYNISAVSGQAIDQAKVQNATELLRSVPGVSVVDRGYRNQGVSNSIQIRGLNVDSAILGDYAVSAVAPVSSYVNDTPLFANFALKDIDRVEVLRGPQGTLYGSGSLGGTIRYILKAPQLDEFGGKVSATASRVEGSGGVGWAADGTVNIPLGDKAALRLTGSLQDYPGLTNYVNIFKLDASGIPLAPSGVLSPAAAYESRKDADTVDIKYGRAALRWQPAEWLDLTLAYARQSDEIGGRRQVTRGKDGFGRTYGQYDNGSVQLEPSSREVSLTSLEATIDLGFATLTSSTSSYDHHGESVSENTGYYAKNGWLSFYYNFPRPMASAVRTYSDEAVIEEIRLVSNTEGPIDYVLGGFYEKQKLGATQASYLRGFKRWWNAAYPAFAAEVQSDQDFAYDRREDFTDKALFGELTYHFSDRLQATGGVRWFDNESKSRTFMDVPVYTSLSAPTNARFETSDSKALFKANVSWKYGERGLAYATVSEGYRRGGANAVPTIGRYAEDARWQQYGPDRVVNYEAGLKGVSHGITYNAALFYVDWKDIQINTVTPNWGFFVAQNGGKARSQGLEAQLEGRLAGARYSLGYTYTDAQLTENAYPPTGGALPVARKGARLPGTPEHAVTVALDRSATLSNGVLLTGRVSGYYQSETRNAVTTSTRLNVGLPPFQIWNASATATFDKWSATLFVKNIFNADGVTGRFTDSYMGTAPASGYYGSGAKDLISLPRTIGLTLDYPF</sequence>
<dbReference type="Proteomes" id="UP001598130">
    <property type="component" value="Unassembled WGS sequence"/>
</dbReference>
<keyword evidence="9 11" id="KW-0472">Membrane</keyword>
<evidence type="ECO:0000256" key="8">
    <source>
        <dbReference type="ARBA" id="ARBA00023077"/>
    </source>
</evidence>
<evidence type="ECO:0000256" key="4">
    <source>
        <dbReference type="ARBA" id="ARBA00022496"/>
    </source>
</evidence>
<evidence type="ECO:0000256" key="12">
    <source>
        <dbReference type="RuleBase" id="RU003357"/>
    </source>
</evidence>
<dbReference type="InterPro" id="IPR039426">
    <property type="entry name" value="TonB-dep_rcpt-like"/>
</dbReference>
<evidence type="ECO:0000259" key="15">
    <source>
        <dbReference type="Pfam" id="PF07715"/>
    </source>
</evidence>
<dbReference type="PANTHER" id="PTHR32552">
    <property type="entry name" value="FERRICHROME IRON RECEPTOR-RELATED"/>
    <property type="match status" value="1"/>
</dbReference>
<dbReference type="SUPFAM" id="SSF56935">
    <property type="entry name" value="Porins"/>
    <property type="match status" value="1"/>
</dbReference>
<protein>
    <submittedName>
        <fullName evidence="16">TonB-dependent receptor</fullName>
    </submittedName>
</protein>
<evidence type="ECO:0000256" key="2">
    <source>
        <dbReference type="ARBA" id="ARBA00022448"/>
    </source>
</evidence>
<dbReference type="InterPro" id="IPR012910">
    <property type="entry name" value="Plug_dom"/>
</dbReference>
<evidence type="ECO:0000256" key="3">
    <source>
        <dbReference type="ARBA" id="ARBA00022452"/>
    </source>
</evidence>
<dbReference type="PROSITE" id="PS52016">
    <property type="entry name" value="TONB_DEPENDENT_REC_3"/>
    <property type="match status" value="1"/>
</dbReference>
<evidence type="ECO:0000313" key="16">
    <source>
        <dbReference type="EMBL" id="MFD3263481.1"/>
    </source>
</evidence>
<comment type="caution">
    <text evidence="16">The sequence shown here is derived from an EMBL/GenBank/DDBJ whole genome shotgun (WGS) entry which is preliminary data.</text>
</comment>
<feature type="domain" description="TonB-dependent receptor-like beta-barrel" evidence="14">
    <location>
        <begin position="298"/>
        <end position="739"/>
    </location>
</feature>
<evidence type="ECO:0000256" key="7">
    <source>
        <dbReference type="ARBA" id="ARBA00023065"/>
    </source>
</evidence>
<dbReference type="InterPro" id="IPR000531">
    <property type="entry name" value="Beta-barrel_TonB"/>
</dbReference>
<comment type="subcellular location">
    <subcellularLocation>
        <location evidence="1 11">Cell outer membrane</location>
        <topology evidence="1 11">Multi-pass membrane protein</topology>
    </subcellularLocation>
</comment>
<feature type="chain" id="PRO_5045301163" evidence="13">
    <location>
        <begin position="24"/>
        <end position="785"/>
    </location>
</feature>
<evidence type="ECO:0000256" key="10">
    <source>
        <dbReference type="ARBA" id="ARBA00023237"/>
    </source>
</evidence>
<name>A0ABW6CP02_9CAUL</name>
<evidence type="ECO:0000256" key="1">
    <source>
        <dbReference type="ARBA" id="ARBA00004571"/>
    </source>
</evidence>
<keyword evidence="16" id="KW-0675">Receptor</keyword>
<dbReference type="EMBL" id="JAOTJD010000007">
    <property type="protein sequence ID" value="MFD3263481.1"/>
    <property type="molecule type" value="Genomic_DNA"/>
</dbReference>
<keyword evidence="17" id="KW-1185">Reference proteome</keyword>
<keyword evidence="7" id="KW-0406">Ion transport</keyword>
<keyword evidence="8 12" id="KW-0798">TonB box</keyword>
<dbReference type="Pfam" id="PF00593">
    <property type="entry name" value="TonB_dep_Rec_b-barrel"/>
    <property type="match status" value="1"/>
</dbReference>
<evidence type="ECO:0000259" key="14">
    <source>
        <dbReference type="Pfam" id="PF00593"/>
    </source>
</evidence>
<dbReference type="InterPro" id="IPR036942">
    <property type="entry name" value="Beta-barrel_TonB_sf"/>
</dbReference>
<feature type="domain" description="TonB-dependent receptor plug" evidence="15">
    <location>
        <begin position="50"/>
        <end position="161"/>
    </location>
</feature>
<dbReference type="PANTHER" id="PTHR32552:SF81">
    <property type="entry name" value="TONB-DEPENDENT OUTER MEMBRANE RECEPTOR"/>
    <property type="match status" value="1"/>
</dbReference>
<evidence type="ECO:0000256" key="9">
    <source>
        <dbReference type="ARBA" id="ARBA00023136"/>
    </source>
</evidence>
<accession>A0ABW6CP02</accession>
<proteinExistence type="inferred from homology"/>
<keyword evidence="5 11" id="KW-0812">Transmembrane</keyword>
<dbReference type="RefSeq" id="WP_377368428.1">
    <property type="nucleotide sequence ID" value="NZ_JAOTJD010000007.1"/>
</dbReference>
<comment type="similarity">
    <text evidence="11 12">Belongs to the TonB-dependent receptor family.</text>
</comment>
<gene>
    <name evidence="16" type="ORF">OCL97_05800</name>
</gene>
<evidence type="ECO:0000313" key="17">
    <source>
        <dbReference type="Proteomes" id="UP001598130"/>
    </source>
</evidence>
<keyword evidence="2 11" id="KW-0813">Transport</keyword>
<keyword evidence="13" id="KW-0732">Signal</keyword>
<keyword evidence="4" id="KW-0410">Iron transport</keyword>
<organism evidence="16 17">
    <name type="scientific">Phenylobacterium ferrooxidans</name>
    <dbReference type="NCBI Taxonomy" id="2982689"/>
    <lineage>
        <taxon>Bacteria</taxon>
        <taxon>Pseudomonadati</taxon>
        <taxon>Pseudomonadota</taxon>
        <taxon>Alphaproteobacteria</taxon>
        <taxon>Caulobacterales</taxon>
        <taxon>Caulobacteraceae</taxon>
        <taxon>Phenylobacterium</taxon>
    </lineage>
</organism>
<dbReference type="Pfam" id="PF07715">
    <property type="entry name" value="Plug"/>
    <property type="match status" value="1"/>
</dbReference>
<dbReference type="Gene3D" id="2.40.170.20">
    <property type="entry name" value="TonB-dependent receptor, beta-barrel domain"/>
    <property type="match status" value="1"/>
</dbReference>
<feature type="signal peptide" evidence="13">
    <location>
        <begin position="1"/>
        <end position="23"/>
    </location>
</feature>
<evidence type="ECO:0000256" key="5">
    <source>
        <dbReference type="ARBA" id="ARBA00022692"/>
    </source>
</evidence>